<keyword evidence="2" id="KW-0732">Signal</keyword>
<evidence type="ECO:0008006" key="5">
    <source>
        <dbReference type="Google" id="ProtNLM"/>
    </source>
</evidence>
<proteinExistence type="predicted"/>
<name>A0A9P4SGN1_9PEZI</name>
<organism evidence="3 4">
    <name type="scientific">Patellaria atrata CBS 101060</name>
    <dbReference type="NCBI Taxonomy" id="1346257"/>
    <lineage>
        <taxon>Eukaryota</taxon>
        <taxon>Fungi</taxon>
        <taxon>Dikarya</taxon>
        <taxon>Ascomycota</taxon>
        <taxon>Pezizomycotina</taxon>
        <taxon>Dothideomycetes</taxon>
        <taxon>Dothideomycetes incertae sedis</taxon>
        <taxon>Patellariales</taxon>
        <taxon>Patellariaceae</taxon>
        <taxon>Patellaria</taxon>
    </lineage>
</organism>
<evidence type="ECO:0000256" key="2">
    <source>
        <dbReference type="SAM" id="SignalP"/>
    </source>
</evidence>
<feature type="compositionally biased region" description="Low complexity" evidence="1">
    <location>
        <begin position="226"/>
        <end position="244"/>
    </location>
</feature>
<evidence type="ECO:0000256" key="1">
    <source>
        <dbReference type="SAM" id="MobiDB-lite"/>
    </source>
</evidence>
<feature type="compositionally biased region" description="Low complexity" evidence="1">
    <location>
        <begin position="312"/>
        <end position="340"/>
    </location>
</feature>
<dbReference type="AlphaFoldDB" id="A0A9P4SGN1"/>
<feature type="region of interest" description="Disordered" evidence="1">
    <location>
        <begin position="312"/>
        <end position="344"/>
    </location>
</feature>
<dbReference type="InterPro" id="IPR036908">
    <property type="entry name" value="RlpA-like_sf"/>
</dbReference>
<gene>
    <name evidence="3" type="ORF">M501DRAFT_532808</name>
</gene>
<dbReference type="SUPFAM" id="SSF50685">
    <property type="entry name" value="Barwin-like endoglucanases"/>
    <property type="match status" value="1"/>
</dbReference>
<sequence>MAPISMKSPSLLAVVSLVSSMVSANSMTYHDYLSLADNVNNPPTCGIPYTSLDVNRITAWCGIGVEKCGTCLEVCGSRGCENVLVVDVCTNSAGHLDMSPTVVRNIEGSLDAGNWVVQVTEVDQSMCSGIWNGEKCKVGTVELPPSGKFNNFQPAVTPVHVQPTTSTSSAAVTSQASLYIQLVDHASSSSASSTPEPAPYTVPASSETPVETVAEEYVEPTPVPTTPSTSTPPSAPETTTPVAEYPAEAPSEAHPSSDCTTTTKSTITLEITSTVPPPLPASTTPSTSCNTHTVTSKITTTVIKSYTPSTYPTTPVTPGTMSSEPTTPVSPVTTSPKPSTASHTASQFWNQTLTSVKVSSYPTTSSPPPQFTGAAGKVEIATWGLGLSLGVIGLVLGL</sequence>
<evidence type="ECO:0000313" key="4">
    <source>
        <dbReference type="Proteomes" id="UP000799429"/>
    </source>
</evidence>
<feature type="chain" id="PRO_5040432985" description="Expansin-like EG45 domain-containing protein" evidence="2">
    <location>
        <begin position="25"/>
        <end position="398"/>
    </location>
</feature>
<accession>A0A9P4SGN1</accession>
<evidence type="ECO:0000313" key="3">
    <source>
        <dbReference type="EMBL" id="KAF2841233.1"/>
    </source>
</evidence>
<feature type="region of interest" description="Disordered" evidence="1">
    <location>
        <begin position="188"/>
        <end position="261"/>
    </location>
</feature>
<comment type="caution">
    <text evidence="3">The sequence shown here is derived from an EMBL/GenBank/DDBJ whole genome shotgun (WGS) entry which is preliminary data.</text>
</comment>
<keyword evidence="4" id="KW-1185">Reference proteome</keyword>
<feature type="region of interest" description="Disordered" evidence="1">
    <location>
        <begin position="273"/>
        <end position="292"/>
    </location>
</feature>
<dbReference type="Gene3D" id="2.40.40.10">
    <property type="entry name" value="RlpA-like domain"/>
    <property type="match status" value="1"/>
</dbReference>
<reference evidence="3" key="1">
    <citation type="journal article" date="2020" name="Stud. Mycol.">
        <title>101 Dothideomycetes genomes: a test case for predicting lifestyles and emergence of pathogens.</title>
        <authorList>
            <person name="Haridas S."/>
            <person name="Albert R."/>
            <person name="Binder M."/>
            <person name="Bloem J."/>
            <person name="Labutti K."/>
            <person name="Salamov A."/>
            <person name="Andreopoulos B."/>
            <person name="Baker S."/>
            <person name="Barry K."/>
            <person name="Bills G."/>
            <person name="Bluhm B."/>
            <person name="Cannon C."/>
            <person name="Castanera R."/>
            <person name="Culley D."/>
            <person name="Daum C."/>
            <person name="Ezra D."/>
            <person name="Gonzalez J."/>
            <person name="Henrissat B."/>
            <person name="Kuo A."/>
            <person name="Liang C."/>
            <person name="Lipzen A."/>
            <person name="Lutzoni F."/>
            <person name="Magnuson J."/>
            <person name="Mondo S."/>
            <person name="Nolan M."/>
            <person name="Ohm R."/>
            <person name="Pangilinan J."/>
            <person name="Park H.-J."/>
            <person name="Ramirez L."/>
            <person name="Alfaro M."/>
            <person name="Sun H."/>
            <person name="Tritt A."/>
            <person name="Yoshinaga Y."/>
            <person name="Zwiers L.-H."/>
            <person name="Turgeon B."/>
            <person name="Goodwin S."/>
            <person name="Spatafora J."/>
            <person name="Crous P."/>
            <person name="Grigoriev I."/>
        </authorList>
    </citation>
    <scope>NUCLEOTIDE SEQUENCE</scope>
    <source>
        <strain evidence="3">CBS 101060</strain>
    </source>
</reference>
<dbReference type="Proteomes" id="UP000799429">
    <property type="component" value="Unassembled WGS sequence"/>
</dbReference>
<dbReference type="EMBL" id="MU006091">
    <property type="protein sequence ID" value="KAF2841233.1"/>
    <property type="molecule type" value="Genomic_DNA"/>
</dbReference>
<feature type="signal peptide" evidence="2">
    <location>
        <begin position="1"/>
        <end position="24"/>
    </location>
</feature>
<feature type="compositionally biased region" description="Low complexity" evidence="1">
    <location>
        <begin position="281"/>
        <end position="292"/>
    </location>
</feature>
<protein>
    <recommendedName>
        <fullName evidence="5">Expansin-like EG45 domain-containing protein</fullName>
    </recommendedName>
</protein>
<dbReference type="OrthoDB" id="3941579at2759"/>